<dbReference type="Proteomes" id="UP000295357">
    <property type="component" value="Unassembled WGS sequence"/>
</dbReference>
<reference evidence="1 2" key="1">
    <citation type="submission" date="2019-03" db="EMBL/GenBank/DDBJ databases">
        <title>Genomic Encyclopedia of Type Strains, Phase IV (KMG-IV): sequencing the most valuable type-strain genomes for metagenomic binning, comparative biology and taxonomic classification.</title>
        <authorList>
            <person name="Goeker M."/>
        </authorList>
    </citation>
    <scope>NUCLEOTIDE SEQUENCE [LARGE SCALE GENOMIC DNA]</scope>
    <source>
        <strain evidence="1 2">DSM 25082</strain>
    </source>
</reference>
<keyword evidence="2" id="KW-1185">Reference proteome</keyword>
<proteinExistence type="predicted"/>
<protein>
    <submittedName>
        <fullName evidence="1">Uncharacterized protein</fullName>
    </submittedName>
</protein>
<evidence type="ECO:0000313" key="1">
    <source>
        <dbReference type="EMBL" id="TDP09586.1"/>
    </source>
</evidence>
<name>A0A4R6N3U3_9BURK</name>
<gene>
    <name evidence="1" type="ORF">DFR39_104147</name>
</gene>
<organism evidence="1 2">
    <name type="scientific">Roseateles asaccharophilus</name>
    <dbReference type="NCBI Taxonomy" id="582607"/>
    <lineage>
        <taxon>Bacteria</taxon>
        <taxon>Pseudomonadati</taxon>
        <taxon>Pseudomonadota</taxon>
        <taxon>Betaproteobacteria</taxon>
        <taxon>Burkholderiales</taxon>
        <taxon>Sphaerotilaceae</taxon>
        <taxon>Roseateles</taxon>
    </lineage>
</organism>
<evidence type="ECO:0000313" key="2">
    <source>
        <dbReference type="Proteomes" id="UP000295357"/>
    </source>
</evidence>
<dbReference type="EMBL" id="SNXE01000004">
    <property type="protein sequence ID" value="TDP09586.1"/>
    <property type="molecule type" value="Genomic_DNA"/>
</dbReference>
<comment type="caution">
    <text evidence="1">The sequence shown here is derived from an EMBL/GenBank/DDBJ whole genome shotgun (WGS) entry which is preliminary data.</text>
</comment>
<dbReference type="AlphaFoldDB" id="A0A4R6N3U3"/>
<sequence>MSAKTYCNHWREHGTAFWKVFIHTGLRRVFPGYGVSGCEDCASARAVVDDFGSLVVVEGWK</sequence>
<accession>A0A4R6N3U3</accession>